<dbReference type="PROSITE" id="PS50405">
    <property type="entry name" value="GST_CTER"/>
    <property type="match status" value="1"/>
</dbReference>
<feature type="domain" description="GST N-terminal" evidence="2">
    <location>
        <begin position="1"/>
        <end position="84"/>
    </location>
</feature>
<dbReference type="Proteomes" id="UP000290057">
    <property type="component" value="Chromosome"/>
</dbReference>
<dbReference type="InterPro" id="IPR004046">
    <property type="entry name" value="GST_C"/>
</dbReference>
<dbReference type="Pfam" id="PF00043">
    <property type="entry name" value="GST_C"/>
    <property type="match status" value="1"/>
</dbReference>
<dbReference type="PANTHER" id="PTHR44051">
    <property type="entry name" value="GLUTATHIONE S-TRANSFERASE-RELATED"/>
    <property type="match status" value="1"/>
</dbReference>
<organism evidence="4 5">
    <name type="scientific">Qipengyuania flava</name>
    <dbReference type="NCBI Taxonomy" id="192812"/>
    <lineage>
        <taxon>Bacteria</taxon>
        <taxon>Pseudomonadati</taxon>
        <taxon>Pseudomonadota</taxon>
        <taxon>Alphaproteobacteria</taxon>
        <taxon>Sphingomonadales</taxon>
        <taxon>Erythrobacteraceae</taxon>
        <taxon>Qipengyuania</taxon>
    </lineage>
</organism>
<gene>
    <name evidence="4" type="ORF">EKJ_22440</name>
</gene>
<keyword evidence="5" id="KW-1185">Reference proteome</keyword>
<reference evidence="4 5" key="1">
    <citation type="submission" date="2019-01" db="EMBL/GenBank/DDBJ databases">
        <title>Complete genome sequence of Erythrobacter flavus KJ5.</title>
        <authorList>
            <person name="Kanesaki Y."/>
            <person name="Brotosudarmo T."/>
            <person name="Moriuchi R."/>
            <person name="Awai K."/>
        </authorList>
    </citation>
    <scope>NUCLEOTIDE SEQUENCE [LARGE SCALE GENOMIC DNA]</scope>
    <source>
        <strain evidence="4 5">KJ5</strain>
    </source>
</reference>
<dbReference type="SUPFAM" id="SSF47616">
    <property type="entry name" value="GST C-terminal domain-like"/>
    <property type="match status" value="1"/>
</dbReference>
<sequence>MTDIHLYTAATMNGYKPVIFLEEAGVPYDLTFIDFSKQEQKAPDYLKLNPNGKIPTIVDRSEDRPIFESGAILWHLAERYGQFLPYDPVGRSEVMQWLFFQVGHIGPMMGQAMYFQRIAAPNGHEEPFSIKRYVEESRRLLEVLDRWLEGKEWIAADQYTIADMAIYPWARAYLWAKVSIDGLPNLQAWFDRIDARPAVQRALTIPKAQPAFWGQADESDFLKENAARFASDVISER</sequence>
<dbReference type="InterPro" id="IPR036249">
    <property type="entry name" value="Thioredoxin-like_sf"/>
</dbReference>
<evidence type="ECO:0000259" key="3">
    <source>
        <dbReference type="PROSITE" id="PS50405"/>
    </source>
</evidence>
<proteinExistence type="inferred from homology"/>
<evidence type="ECO:0000313" key="5">
    <source>
        <dbReference type="Proteomes" id="UP000290057"/>
    </source>
</evidence>
<dbReference type="InterPro" id="IPR010987">
    <property type="entry name" value="Glutathione-S-Trfase_C-like"/>
</dbReference>
<dbReference type="SFLD" id="SFLDS00019">
    <property type="entry name" value="Glutathione_Transferase_(cytos"/>
    <property type="match status" value="2"/>
</dbReference>
<dbReference type="SFLD" id="SFLDG00358">
    <property type="entry name" value="Main_(cytGST)"/>
    <property type="match status" value="2"/>
</dbReference>
<dbReference type="GO" id="GO:0016740">
    <property type="term" value="F:transferase activity"/>
    <property type="evidence" value="ECO:0007669"/>
    <property type="project" value="UniProtKB-KW"/>
</dbReference>
<dbReference type="PANTHER" id="PTHR44051:SF8">
    <property type="entry name" value="GLUTATHIONE S-TRANSFERASE GSTA"/>
    <property type="match status" value="1"/>
</dbReference>
<name>A0A3T1CK90_9SPHN</name>
<protein>
    <submittedName>
        <fullName evidence="4">Glutathione S-transferase</fullName>
    </submittedName>
</protein>
<feature type="domain" description="GST C-terminal" evidence="3">
    <location>
        <begin position="87"/>
        <end position="212"/>
    </location>
</feature>
<dbReference type="SUPFAM" id="SSF52833">
    <property type="entry name" value="Thioredoxin-like"/>
    <property type="match status" value="1"/>
</dbReference>
<dbReference type="InterPro" id="IPR036282">
    <property type="entry name" value="Glutathione-S-Trfase_C_sf"/>
</dbReference>
<dbReference type="EMBL" id="AP019389">
    <property type="protein sequence ID" value="BBI21397.1"/>
    <property type="molecule type" value="Genomic_DNA"/>
</dbReference>
<accession>A0A3T1CK90</accession>
<evidence type="ECO:0000256" key="1">
    <source>
        <dbReference type="RuleBase" id="RU003494"/>
    </source>
</evidence>
<dbReference type="Gene3D" id="3.40.30.10">
    <property type="entry name" value="Glutaredoxin"/>
    <property type="match status" value="1"/>
</dbReference>
<evidence type="ECO:0000259" key="2">
    <source>
        <dbReference type="PROSITE" id="PS50404"/>
    </source>
</evidence>
<dbReference type="InterPro" id="IPR004045">
    <property type="entry name" value="Glutathione_S-Trfase_N"/>
</dbReference>
<comment type="similarity">
    <text evidence="1">Belongs to the GST superfamily.</text>
</comment>
<evidence type="ECO:0000313" key="4">
    <source>
        <dbReference type="EMBL" id="BBI21397.1"/>
    </source>
</evidence>
<dbReference type="PROSITE" id="PS50404">
    <property type="entry name" value="GST_NTER"/>
    <property type="match status" value="1"/>
</dbReference>
<dbReference type="AlphaFoldDB" id="A0A3T1CK90"/>
<dbReference type="InterPro" id="IPR040079">
    <property type="entry name" value="Glutathione_S-Trfase"/>
</dbReference>
<dbReference type="Pfam" id="PF02798">
    <property type="entry name" value="GST_N"/>
    <property type="match status" value="1"/>
</dbReference>
<dbReference type="CDD" id="cd03048">
    <property type="entry name" value="GST_N_Ure2p_like"/>
    <property type="match status" value="1"/>
</dbReference>
<dbReference type="Gene3D" id="1.20.1050.10">
    <property type="match status" value="1"/>
</dbReference>
<dbReference type="SFLD" id="SFLDG01150">
    <property type="entry name" value="Main.1:_Beta-like"/>
    <property type="match status" value="1"/>
</dbReference>
<dbReference type="SFLD" id="SFLDG01151">
    <property type="entry name" value="Main.2:_Nu-like"/>
    <property type="match status" value="1"/>
</dbReference>
<keyword evidence="4" id="KW-0808">Transferase</keyword>